<dbReference type="InterPro" id="IPR011009">
    <property type="entry name" value="Kinase-like_dom_sf"/>
</dbReference>
<dbReference type="InterPro" id="IPR051678">
    <property type="entry name" value="AGP_Transferase"/>
</dbReference>
<dbReference type="PANTHER" id="PTHR21310:SF15">
    <property type="entry name" value="AMINOGLYCOSIDE PHOSPHOTRANSFERASE DOMAIN-CONTAINING PROTEIN"/>
    <property type="match status" value="1"/>
</dbReference>
<gene>
    <name evidence="1" type="ORF">ACFQQG_17675</name>
</gene>
<dbReference type="RefSeq" id="WP_267162466.1">
    <property type="nucleotide sequence ID" value="NZ_CP112972.1"/>
</dbReference>
<sequence length="317" mass="35180">MTRITDVVPDESFAAAAETALQSVTTTEPAEFRRLGRGNRKLSMLVTYETRDSVVVQLCEERTWLQTESTLLAHIRKQTAVPVPPVLASGVTAGVAYMVTAHVTGEDLHETFTKLGDAGRRRLARAFGSHLAALHEQFRFDSYGTLAVDGDFLRAWHEDWGDWFDEYGRNAVGRLPTAFDPLRDDLLALFDAYEAGDPPARLYPWDFRPGNALVEGGELAAVLDWEAPMAAAPALSVAKAEYLIAEWYVENAEPLRQAFIEGYERLREYPTIKRVHRAAAIADSAVDSTGIVTNPMYPEHDTEAAVEFHCKALGRLL</sequence>
<dbReference type="SUPFAM" id="SSF56112">
    <property type="entry name" value="Protein kinase-like (PK-like)"/>
    <property type="match status" value="1"/>
</dbReference>
<dbReference type="EMBL" id="JBHSZI010000001">
    <property type="protein sequence ID" value="MFC7059682.1"/>
    <property type="molecule type" value="Genomic_DNA"/>
</dbReference>
<dbReference type="PANTHER" id="PTHR21310">
    <property type="entry name" value="AMINOGLYCOSIDE PHOSPHOTRANSFERASE-RELATED-RELATED"/>
    <property type="match status" value="1"/>
</dbReference>
<dbReference type="AlphaFoldDB" id="A0ABD5W3N7"/>
<proteinExistence type="predicted"/>
<evidence type="ECO:0000313" key="1">
    <source>
        <dbReference type="EMBL" id="MFC7059682.1"/>
    </source>
</evidence>
<name>A0ABD5W3N7_9EURY</name>
<dbReference type="Gene3D" id="3.90.1200.10">
    <property type="match status" value="1"/>
</dbReference>
<accession>A0ABD5W3N7</accession>
<evidence type="ECO:0000313" key="2">
    <source>
        <dbReference type="Proteomes" id="UP001596445"/>
    </source>
</evidence>
<keyword evidence="2" id="KW-1185">Reference proteome</keyword>
<organism evidence="1 2">
    <name type="scientific">Halovenus salina</name>
    <dbReference type="NCBI Taxonomy" id="1510225"/>
    <lineage>
        <taxon>Archaea</taxon>
        <taxon>Methanobacteriati</taxon>
        <taxon>Methanobacteriota</taxon>
        <taxon>Stenosarchaea group</taxon>
        <taxon>Halobacteria</taxon>
        <taxon>Halobacteriales</taxon>
        <taxon>Haloarculaceae</taxon>
        <taxon>Halovenus</taxon>
    </lineage>
</organism>
<dbReference type="Proteomes" id="UP001596445">
    <property type="component" value="Unassembled WGS sequence"/>
</dbReference>
<dbReference type="GeneID" id="76631867"/>
<reference evidence="1 2" key="1">
    <citation type="journal article" date="2019" name="Int. J. Syst. Evol. Microbiol.">
        <title>The Global Catalogue of Microorganisms (GCM) 10K type strain sequencing project: providing services to taxonomists for standard genome sequencing and annotation.</title>
        <authorList>
            <consortium name="The Broad Institute Genomics Platform"/>
            <consortium name="The Broad Institute Genome Sequencing Center for Infectious Disease"/>
            <person name="Wu L."/>
            <person name="Ma J."/>
        </authorList>
    </citation>
    <scope>NUCLEOTIDE SEQUENCE [LARGE SCALE GENOMIC DNA]</scope>
    <source>
        <strain evidence="1 2">JCM 30072</strain>
    </source>
</reference>
<protein>
    <submittedName>
        <fullName evidence="1">Phosphotransferase family protein</fullName>
    </submittedName>
</protein>
<comment type="caution">
    <text evidence="1">The sequence shown here is derived from an EMBL/GenBank/DDBJ whole genome shotgun (WGS) entry which is preliminary data.</text>
</comment>